<evidence type="ECO:0000256" key="1">
    <source>
        <dbReference type="ARBA" id="ARBA00004141"/>
    </source>
</evidence>
<dbReference type="Pfam" id="PF00916">
    <property type="entry name" value="Sulfate_transp"/>
    <property type="match status" value="1"/>
</dbReference>
<evidence type="ECO:0000313" key="7">
    <source>
        <dbReference type="Proteomes" id="UP000824120"/>
    </source>
</evidence>
<dbReference type="AlphaFoldDB" id="A0A9J5ZIU1"/>
<reference evidence="6 7" key="1">
    <citation type="submission" date="2020-09" db="EMBL/GenBank/DDBJ databases">
        <title>De no assembly of potato wild relative species, Solanum commersonii.</title>
        <authorList>
            <person name="Cho K."/>
        </authorList>
    </citation>
    <scope>NUCLEOTIDE SEQUENCE [LARGE SCALE GENOMIC DNA]</scope>
    <source>
        <strain evidence="6">LZ3.2</strain>
        <tissue evidence="6">Leaf</tissue>
    </source>
</reference>
<organism evidence="6 7">
    <name type="scientific">Solanum commersonii</name>
    <name type="common">Commerson's wild potato</name>
    <name type="synonym">Commerson's nightshade</name>
    <dbReference type="NCBI Taxonomy" id="4109"/>
    <lineage>
        <taxon>Eukaryota</taxon>
        <taxon>Viridiplantae</taxon>
        <taxon>Streptophyta</taxon>
        <taxon>Embryophyta</taxon>
        <taxon>Tracheophyta</taxon>
        <taxon>Spermatophyta</taxon>
        <taxon>Magnoliopsida</taxon>
        <taxon>eudicotyledons</taxon>
        <taxon>Gunneridae</taxon>
        <taxon>Pentapetalae</taxon>
        <taxon>asterids</taxon>
        <taxon>lamiids</taxon>
        <taxon>Solanales</taxon>
        <taxon>Solanaceae</taxon>
        <taxon>Solanoideae</taxon>
        <taxon>Solaneae</taxon>
        <taxon>Solanum</taxon>
    </lineage>
</organism>
<gene>
    <name evidence="6" type="ORF">H5410_023312</name>
</gene>
<protein>
    <recommendedName>
        <fullName evidence="5">SLC26A/SulP transporter domain-containing protein</fullName>
    </recommendedName>
</protein>
<dbReference type="InterPro" id="IPR011547">
    <property type="entry name" value="SLC26A/SulP_dom"/>
</dbReference>
<name>A0A9J5ZIU1_SOLCO</name>
<evidence type="ECO:0000256" key="4">
    <source>
        <dbReference type="ARBA" id="ARBA00023136"/>
    </source>
</evidence>
<evidence type="ECO:0000259" key="5">
    <source>
        <dbReference type="Pfam" id="PF00916"/>
    </source>
</evidence>
<evidence type="ECO:0000256" key="3">
    <source>
        <dbReference type="ARBA" id="ARBA00022989"/>
    </source>
</evidence>
<feature type="domain" description="SLC26A/SulP transporter" evidence="5">
    <location>
        <begin position="6"/>
        <end position="70"/>
    </location>
</feature>
<dbReference type="GO" id="GO:0016020">
    <property type="term" value="C:membrane"/>
    <property type="evidence" value="ECO:0007669"/>
    <property type="project" value="UniProtKB-SubCell"/>
</dbReference>
<keyword evidence="4" id="KW-0472">Membrane</keyword>
<dbReference type="EMBL" id="JACXVP010000004">
    <property type="protein sequence ID" value="KAG5612031.1"/>
    <property type="molecule type" value="Genomic_DNA"/>
</dbReference>
<evidence type="ECO:0000256" key="2">
    <source>
        <dbReference type="ARBA" id="ARBA00022692"/>
    </source>
</evidence>
<sequence length="265" mass="29290">MNMLYLSGPYLPLAIKTGIVSGILALTEGIAVGRTFAALKNYQVDGNKEMIAIGLMNMAGSCSFCYVTTDKFYFYRIIFSISSKLQCWGYSCANHPAVSNATVLLHPHCHLSLAIAVGVSVFKILLHVTRPNTGVLGNIPGTHVYQNMNRYRTAVRIPSFLILAVEAPIYFANSTYLQERLDIEMDTRRGRDDRNQPRNCCCRSLLLLPPLRCCCYLLLVLIEARGEPFGMVARLPAAADRGSACRNGWGLRRSGMGGCERGVRE</sequence>
<proteinExistence type="predicted"/>
<dbReference type="Gene3D" id="3.30.750.24">
    <property type="entry name" value="STAS domain"/>
    <property type="match status" value="1"/>
</dbReference>
<dbReference type="Proteomes" id="UP000824120">
    <property type="component" value="Chromosome 4"/>
</dbReference>
<dbReference type="PANTHER" id="PTHR11814">
    <property type="entry name" value="SULFATE TRANSPORTER"/>
    <property type="match status" value="1"/>
</dbReference>
<dbReference type="InterPro" id="IPR036513">
    <property type="entry name" value="STAS_dom_sf"/>
</dbReference>
<comment type="subcellular location">
    <subcellularLocation>
        <location evidence="1">Membrane</location>
        <topology evidence="1">Multi-pass membrane protein</topology>
    </subcellularLocation>
</comment>
<accession>A0A9J5ZIU1</accession>
<keyword evidence="2" id="KW-0812">Transmembrane</keyword>
<keyword evidence="7" id="KW-1185">Reference proteome</keyword>
<dbReference type="InterPro" id="IPR001902">
    <property type="entry name" value="SLC26A/SulP_fam"/>
</dbReference>
<keyword evidence="3" id="KW-1133">Transmembrane helix</keyword>
<feature type="non-terminal residue" evidence="6">
    <location>
        <position position="1"/>
    </location>
</feature>
<comment type="caution">
    <text evidence="6">The sequence shown here is derived from an EMBL/GenBank/DDBJ whole genome shotgun (WGS) entry which is preliminary data.</text>
</comment>
<dbReference type="OrthoDB" id="1696089at2759"/>
<evidence type="ECO:0000313" key="6">
    <source>
        <dbReference type="EMBL" id="KAG5612031.1"/>
    </source>
</evidence>
<dbReference type="GO" id="GO:0055085">
    <property type="term" value="P:transmembrane transport"/>
    <property type="evidence" value="ECO:0007669"/>
    <property type="project" value="InterPro"/>
</dbReference>